<comment type="caution">
    <text evidence="3">The sequence shown here is derived from an EMBL/GenBank/DDBJ whole genome shotgun (WGS) entry which is preliminary data.</text>
</comment>
<feature type="region of interest" description="Disordered" evidence="1">
    <location>
        <begin position="1"/>
        <end position="49"/>
    </location>
</feature>
<feature type="compositionally biased region" description="Polar residues" evidence="1">
    <location>
        <begin position="310"/>
        <end position="320"/>
    </location>
</feature>
<feature type="region of interest" description="Disordered" evidence="1">
    <location>
        <begin position="290"/>
        <end position="320"/>
    </location>
</feature>
<feature type="region of interest" description="Disordered" evidence="1">
    <location>
        <begin position="177"/>
        <end position="273"/>
    </location>
</feature>
<name>A0A9P0QMA1_9ASCO</name>
<keyword evidence="2" id="KW-0472">Membrane</keyword>
<feature type="compositionally biased region" description="Polar residues" evidence="1">
    <location>
        <begin position="22"/>
        <end position="49"/>
    </location>
</feature>
<feature type="compositionally biased region" description="Low complexity" evidence="1">
    <location>
        <begin position="233"/>
        <end position="268"/>
    </location>
</feature>
<dbReference type="AlphaFoldDB" id="A0A9P0QMA1"/>
<keyword evidence="4" id="KW-1185">Reference proteome</keyword>
<reference evidence="3" key="1">
    <citation type="submission" date="2022-03" db="EMBL/GenBank/DDBJ databases">
        <authorList>
            <person name="Legras J.-L."/>
            <person name="Devillers H."/>
            <person name="Grondin C."/>
        </authorList>
    </citation>
    <scope>NUCLEOTIDE SEQUENCE</scope>
    <source>
        <strain evidence="3">CLIB 1423</strain>
    </source>
</reference>
<dbReference type="EMBL" id="CAKXYY010000003">
    <property type="protein sequence ID" value="CAH2351317.1"/>
    <property type="molecule type" value="Genomic_DNA"/>
</dbReference>
<keyword evidence="2" id="KW-0812">Transmembrane</keyword>
<feature type="transmembrane region" description="Helical" evidence="2">
    <location>
        <begin position="773"/>
        <end position="798"/>
    </location>
</feature>
<evidence type="ECO:0000313" key="4">
    <source>
        <dbReference type="Proteomes" id="UP000837801"/>
    </source>
</evidence>
<protein>
    <submittedName>
        <fullName evidence="3">Uncharacterized protein</fullName>
    </submittedName>
</protein>
<keyword evidence="2" id="KW-1133">Transmembrane helix</keyword>
<dbReference type="Proteomes" id="UP000837801">
    <property type="component" value="Unassembled WGS sequence"/>
</dbReference>
<gene>
    <name evidence="3" type="ORF">CLIB1423_03S03532</name>
</gene>
<feature type="region of interest" description="Disordered" evidence="1">
    <location>
        <begin position="417"/>
        <end position="437"/>
    </location>
</feature>
<proteinExistence type="predicted"/>
<dbReference type="OrthoDB" id="4026832at2759"/>
<accession>A0A9P0QMA1</accession>
<evidence type="ECO:0000256" key="1">
    <source>
        <dbReference type="SAM" id="MobiDB-lite"/>
    </source>
</evidence>
<feature type="compositionally biased region" description="Basic and acidic residues" evidence="1">
    <location>
        <begin position="188"/>
        <end position="214"/>
    </location>
</feature>
<feature type="compositionally biased region" description="Polar residues" evidence="1">
    <location>
        <begin position="423"/>
        <end position="437"/>
    </location>
</feature>
<sequence>MNPFDAESLDSKSEADNPPPRSIQQSNSQPFSHISNQTSQQTSILSSPSKSIKNYFRNRSSLKSIDSISEGIVRHIDEELVAGGSPSKRAALLTRPLFVRSRSSVVSIGSGAARGGAVSQSPTRITKTKPVEIEDFADSSSGSEYDAESINSILDEYEQKRKTTERLDIFREDFDDSRDRTNQTVESEEIKPLNKSREKNTYLNRDHLKDRAIANKENAQNSNILKLKRESDGSSGNRSSSGSNSSGNRQSGGNRSSIISGNSSKSQNLLNKRTSRTKSIIELTLGDTHHLTNSENSVNSPTSYYDAKQSEANSLSTSGAHSGFRIYNDYQQQDSNPPPLPVLSKGTSNVRMPISERKKVISASSNVDVMNRSSIYNMTTVSGYDSIQNNEKGSMTEGLIRPKVEGKVSTYSIFGSAHAEPSSKVNSPVTHTTSSETSSLYMSVVSDELTNNEVNAYTERSEYPLQPHNNNQQQTFHSDETALHNNSKTQNTDTFSLSSGELLNTLQSYYGAGTTAPQDTKEKSSTGIAHPISVAKIVDVRLSRESPTRKPILTPVRGRFFSESSASVNLGSIGSSGPTPPSTGRVVSPPGKVASRITSSVTVSQTSHDTRITEYINKNLNNGYDDFRRSQPMSISGSQTSFSSIRPPTPIGPLQDTLERQTSHERMLEKEAYLSDKDGSVHPNPSDLEKGIFTPHISSNNLLSSSSSFNNYSWGRWAVYCICGLLAPPVFFLLSMGSFDSRSAPSSCYSGVSHYYTGEQLTKRRKFSKAQKVGSLIIGLIWCVIVVGMIGVGFGVGITNEHRA</sequence>
<evidence type="ECO:0000256" key="2">
    <source>
        <dbReference type="SAM" id="Phobius"/>
    </source>
</evidence>
<feature type="region of interest" description="Disordered" evidence="1">
    <location>
        <begin position="570"/>
        <end position="592"/>
    </location>
</feature>
<organism evidence="3 4">
    <name type="scientific">[Candida] railenensis</name>
    <dbReference type="NCBI Taxonomy" id="45579"/>
    <lineage>
        <taxon>Eukaryota</taxon>
        <taxon>Fungi</taxon>
        <taxon>Dikarya</taxon>
        <taxon>Ascomycota</taxon>
        <taxon>Saccharomycotina</taxon>
        <taxon>Pichiomycetes</taxon>
        <taxon>Debaryomycetaceae</taxon>
        <taxon>Kurtzmaniella</taxon>
    </lineage>
</organism>
<evidence type="ECO:0000313" key="3">
    <source>
        <dbReference type="EMBL" id="CAH2351317.1"/>
    </source>
</evidence>
<feature type="compositionally biased region" description="Polar residues" evidence="1">
    <location>
        <begin position="293"/>
        <end position="303"/>
    </location>
</feature>
<feature type="transmembrane region" description="Helical" evidence="2">
    <location>
        <begin position="714"/>
        <end position="734"/>
    </location>
</feature>